<keyword evidence="3" id="KW-1185">Reference proteome</keyword>
<keyword evidence="1" id="KW-1133">Transmembrane helix</keyword>
<feature type="transmembrane region" description="Helical" evidence="1">
    <location>
        <begin position="34"/>
        <end position="54"/>
    </location>
</feature>
<sequence length="117" mass="12396">MTIMPGRRRVAAALPLGMLLSLYATYLATDSLIQVRAMTAATLILTGATTLLLADDGDPPRVAWLTPILAVPATTCSTLALVVEPDLLLTIAIAAILTLWVLHFAEHLSFTAQREGG</sequence>
<organism evidence="2 3">
    <name type="scientific">Kribbella shirazensis</name>
    <dbReference type="NCBI Taxonomy" id="1105143"/>
    <lineage>
        <taxon>Bacteria</taxon>
        <taxon>Bacillati</taxon>
        <taxon>Actinomycetota</taxon>
        <taxon>Actinomycetes</taxon>
        <taxon>Propionibacteriales</taxon>
        <taxon>Kribbellaceae</taxon>
        <taxon>Kribbella</taxon>
    </lineage>
</organism>
<dbReference type="EMBL" id="JAASRO010000001">
    <property type="protein sequence ID" value="NIK59191.1"/>
    <property type="molecule type" value="Genomic_DNA"/>
</dbReference>
<comment type="caution">
    <text evidence="2">The sequence shown here is derived from an EMBL/GenBank/DDBJ whole genome shotgun (WGS) entry which is preliminary data.</text>
</comment>
<keyword evidence="1" id="KW-0812">Transmembrane</keyword>
<evidence type="ECO:0000313" key="3">
    <source>
        <dbReference type="Proteomes" id="UP000555407"/>
    </source>
</evidence>
<reference evidence="2 3" key="1">
    <citation type="submission" date="2020-03" db="EMBL/GenBank/DDBJ databases">
        <title>Sequencing the genomes of 1000 actinobacteria strains.</title>
        <authorList>
            <person name="Klenk H.-P."/>
        </authorList>
    </citation>
    <scope>NUCLEOTIDE SEQUENCE [LARGE SCALE GENOMIC DNA]</scope>
    <source>
        <strain evidence="2 3">DSM 45490</strain>
    </source>
</reference>
<feature type="transmembrane region" description="Helical" evidence="1">
    <location>
        <begin position="61"/>
        <end position="81"/>
    </location>
</feature>
<dbReference type="RefSeq" id="WP_167210561.1">
    <property type="nucleotide sequence ID" value="NZ_JAASRO010000001.1"/>
</dbReference>
<feature type="transmembrane region" description="Helical" evidence="1">
    <location>
        <begin position="87"/>
        <end position="105"/>
    </location>
</feature>
<keyword evidence="1" id="KW-0472">Membrane</keyword>
<dbReference type="Proteomes" id="UP000555407">
    <property type="component" value="Unassembled WGS sequence"/>
</dbReference>
<evidence type="ECO:0000256" key="1">
    <source>
        <dbReference type="SAM" id="Phobius"/>
    </source>
</evidence>
<dbReference type="AlphaFoldDB" id="A0A7X5VEA3"/>
<proteinExistence type="predicted"/>
<name>A0A7X5VEA3_9ACTN</name>
<gene>
    <name evidence="2" type="ORF">BJY22_004908</name>
</gene>
<protein>
    <submittedName>
        <fullName evidence="2">Uncharacterized protein</fullName>
    </submittedName>
</protein>
<evidence type="ECO:0000313" key="2">
    <source>
        <dbReference type="EMBL" id="NIK59191.1"/>
    </source>
</evidence>
<accession>A0A7X5VEA3</accession>